<organism evidence="1">
    <name type="scientific">Campylobacter ureolyticus</name>
    <dbReference type="NCBI Taxonomy" id="827"/>
    <lineage>
        <taxon>Bacteria</taxon>
        <taxon>Pseudomonadati</taxon>
        <taxon>Campylobacterota</taxon>
        <taxon>Epsilonproteobacteria</taxon>
        <taxon>Campylobacterales</taxon>
        <taxon>Campylobacteraceae</taxon>
        <taxon>Campylobacter</taxon>
    </lineage>
</organism>
<dbReference type="EMBL" id="CACRSK010000001">
    <property type="protein sequence ID" value="VYS77684.1"/>
    <property type="molecule type" value="Genomic_DNA"/>
</dbReference>
<protein>
    <submittedName>
        <fullName evidence="1">Uncharacterized protein</fullName>
    </submittedName>
</protein>
<dbReference type="RefSeq" id="WP_156846819.1">
    <property type="nucleotide sequence ID" value="NZ_CACRSK010000001.1"/>
</dbReference>
<gene>
    <name evidence="1" type="ORF">CULFYP111_00322</name>
</gene>
<evidence type="ECO:0000313" key="1">
    <source>
        <dbReference type="EMBL" id="VYS77684.1"/>
    </source>
</evidence>
<proteinExistence type="predicted"/>
<dbReference type="AlphaFoldDB" id="A0A6N2RAC6"/>
<name>A0A6N2RAC6_9BACT</name>
<sequence>MKNGFIIFILIITFLIANISISKSIIQKRDDYIVSYTKKRVISDFIYFLVNAMNENSDFADPREQKKEYIFKIKDKICVKLKPRTTVMFEVRTFKSEICDALYVENSPIWLIINQDYLGFTHKDNLSYLKNSVELMFQIAELELLFK</sequence>
<accession>A0A6N2RAC6</accession>
<reference evidence="1" key="1">
    <citation type="submission" date="2019-11" db="EMBL/GenBank/DDBJ databases">
        <authorList>
            <person name="Feng L."/>
        </authorList>
    </citation>
    <scope>NUCLEOTIDE SEQUENCE</scope>
    <source>
        <strain evidence="1">CUreolyticusLFYP111</strain>
    </source>
</reference>